<dbReference type="KEGG" id="tng:GSTEN00008896G001"/>
<proteinExistence type="predicted"/>
<evidence type="ECO:0000313" key="2">
    <source>
        <dbReference type="EMBL" id="CAF93309.1"/>
    </source>
</evidence>
<reference evidence="2" key="1">
    <citation type="journal article" date="2004" name="Nature">
        <title>Genome duplication in the teleost fish Tetraodon nigroviridis reveals the early vertebrate proto-karyotype.</title>
        <authorList>
            <person name="Jaillon O."/>
            <person name="Aury J.-M."/>
            <person name="Brunet F."/>
            <person name="Petit J.-L."/>
            <person name="Stange-Thomann N."/>
            <person name="Mauceli E."/>
            <person name="Bouneau L."/>
            <person name="Fischer C."/>
            <person name="Ozouf-Costaz C."/>
            <person name="Bernot A."/>
            <person name="Nicaud S."/>
            <person name="Jaffe D."/>
            <person name="Fisher S."/>
            <person name="Lutfalla G."/>
            <person name="Dossat C."/>
            <person name="Segurens B."/>
            <person name="Dasilva C."/>
            <person name="Salanoubat M."/>
            <person name="Levy M."/>
            <person name="Boudet N."/>
            <person name="Castellano S."/>
            <person name="Anthouard V."/>
            <person name="Jubin C."/>
            <person name="Castelli V."/>
            <person name="Katinka M."/>
            <person name="Vacherie B."/>
            <person name="Biemont C."/>
            <person name="Skalli Z."/>
            <person name="Cattolico L."/>
            <person name="Poulain J."/>
            <person name="De Berardinis V."/>
            <person name="Cruaud C."/>
            <person name="Duprat S."/>
            <person name="Brottier P."/>
            <person name="Coutanceau J.-P."/>
            <person name="Gouzy J."/>
            <person name="Parra G."/>
            <person name="Lardier G."/>
            <person name="Chapple C."/>
            <person name="McKernan K.J."/>
            <person name="McEwan P."/>
            <person name="Bosak S."/>
            <person name="Kellis M."/>
            <person name="Volff J.-N."/>
            <person name="Guigo R."/>
            <person name="Zody M.C."/>
            <person name="Mesirov J."/>
            <person name="Lindblad-Toh K."/>
            <person name="Birren B."/>
            <person name="Nusbaum C."/>
            <person name="Kahn D."/>
            <person name="Robinson-Rechavi M."/>
            <person name="Laudet V."/>
            <person name="Schachter V."/>
            <person name="Quetier F."/>
            <person name="Saurin W."/>
            <person name="Scarpelli C."/>
            <person name="Wincker P."/>
            <person name="Lander E.S."/>
            <person name="Weissenbach J."/>
            <person name="Roest Crollius H."/>
        </authorList>
    </citation>
    <scope>NUCLEOTIDE SEQUENCE [LARGE SCALE GENOMIC DNA]</scope>
</reference>
<feature type="compositionally biased region" description="Basic and acidic residues" evidence="1">
    <location>
        <begin position="39"/>
        <end position="48"/>
    </location>
</feature>
<name>Q4T1C3_TETNG</name>
<feature type="region of interest" description="Disordered" evidence="1">
    <location>
        <begin position="29"/>
        <end position="64"/>
    </location>
</feature>
<accession>Q4T1C3</accession>
<sequence>MATLLATATASSLLPGSAVKDSLLPARVEPVSSTSLLSRNDDTEERGVGKWKKQLGMPGEGDRI</sequence>
<dbReference type="AlphaFoldDB" id="Q4T1C3"/>
<evidence type="ECO:0000256" key="1">
    <source>
        <dbReference type="SAM" id="MobiDB-lite"/>
    </source>
</evidence>
<gene>
    <name evidence="2" type="ORF">GSTENG00008896001</name>
</gene>
<organism evidence="2">
    <name type="scientific">Tetraodon nigroviridis</name>
    <name type="common">Spotted green pufferfish</name>
    <name type="synonym">Chelonodon nigroviridis</name>
    <dbReference type="NCBI Taxonomy" id="99883"/>
    <lineage>
        <taxon>Eukaryota</taxon>
        <taxon>Metazoa</taxon>
        <taxon>Chordata</taxon>
        <taxon>Craniata</taxon>
        <taxon>Vertebrata</taxon>
        <taxon>Euteleostomi</taxon>
        <taxon>Actinopterygii</taxon>
        <taxon>Neopterygii</taxon>
        <taxon>Teleostei</taxon>
        <taxon>Neoteleostei</taxon>
        <taxon>Acanthomorphata</taxon>
        <taxon>Eupercaria</taxon>
        <taxon>Tetraodontiformes</taxon>
        <taxon>Tetradontoidea</taxon>
        <taxon>Tetraodontidae</taxon>
        <taxon>Tetraodon</taxon>
    </lineage>
</organism>
<dbReference type="EMBL" id="CAAE01010674">
    <property type="protein sequence ID" value="CAF93309.1"/>
    <property type="molecule type" value="Genomic_DNA"/>
</dbReference>
<protein>
    <submittedName>
        <fullName evidence="2">Chromosome undetermined SCAF10674, whole genome shotgun sequence</fullName>
    </submittedName>
</protein>
<reference evidence="2" key="2">
    <citation type="submission" date="2004-02" db="EMBL/GenBank/DDBJ databases">
        <authorList>
            <consortium name="Genoscope"/>
            <consortium name="Whitehead Institute Centre for Genome Research"/>
        </authorList>
    </citation>
    <scope>NUCLEOTIDE SEQUENCE</scope>
</reference>